<sequence length="167" mass="19266">MAQVASLFTLFTHHAKTFRDLVYSLRNSLLKTGVFTNEKVAEQQVVSVINFDIHLRRDADGHRYIERITECVPVEQEAGYPETFRHKTTTEEKMTAFMETMLEYFRRSTDRPLYVARNVIEYRDGSYVAVHPLSERSRKEIAACLAGPDQAAFEAFLAVHWGDSDEN</sequence>
<evidence type="ECO:0000313" key="2">
    <source>
        <dbReference type="Proteomes" id="UP000680304"/>
    </source>
</evidence>
<dbReference type="EMBL" id="BOVJ01000184">
    <property type="protein sequence ID" value="GIQ66439.1"/>
    <property type="molecule type" value="Genomic_DNA"/>
</dbReference>
<comment type="caution">
    <text evidence="1">The sequence shown here is derived from an EMBL/GenBank/DDBJ whole genome shotgun (WGS) entry which is preliminary data.</text>
</comment>
<reference evidence="1 2" key="1">
    <citation type="submission" date="2021-04" db="EMBL/GenBank/DDBJ databases">
        <title>Draft genome sequence of Paenibacillus cisolokensis, LC2-13A.</title>
        <authorList>
            <person name="Uke A."/>
            <person name="Chhe C."/>
            <person name="Baramee S."/>
            <person name="Kosugi A."/>
        </authorList>
    </citation>
    <scope>NUCLEOTIDE SEQUENCE [LARGE SCALE GENOMIC DNA]</scope>
    <source>
        <strain evidence="1 2">LC2-13A</strain>
    </source>
</reference>
<evidence type="ECO:0000313" key="1">
    <source>
        <dbReference type="EMBL" id="GIQ66439.1"/>
    </source>
</evidence>
<gene>
    <name evidence="1" type="ORF">PACILC2_50070</name>
</gene>
<name>A0ABQ4NES0_9BACL</name>
<protein>
    <submittedName>
        <fullName evidence="1">Uncharacterized protein</fullName>
    </submittedName>
</protein>
<proteinExistence type="predicted"/>
<accession>A0ABQ4NES0</accession>
<dbReference type="InterPro" id="IPR027417">
    <property type="entry name" value="P-loop_NTPase"/>
</dbReference>
<organism evidence="1 2">
    <name type="scientific">Paenibacillus cisolokensis</name>
    <dbReference type="NCBI Taxonomy" id="1658519"/>
    <lineage>
        <taxon>Bacteria</taxon>
        <taxon>Bacillati</taxon>
        <taxon>Bacillota</taxon>
        <taxon>Bacilli</taxon>
        <taxon>Bacillales</taxon>
        <taxon>Paenibacillaceae</taxon>
        <taxon>Paenibacillus</taxon>
    </lineage>
</organism>
<keyword evidence="2" id="KW-1185">Reference proteome</keyword>
<dbReference type="Proteomes" id="UP000680304">
    <property type="component" value="Unassembled WGS sequence"/>
</dbReference>
<dbReference type="Gene3D" id="3.40.50.300">
    <property type="entry name" value="P-loop containing nucleotide triphosphate hydrolases"/>
    <property type="match status" value="1"/>
</dbReference>